<protein>
    <submittedName>
        <fullName evidence="2">Predicted acetyltransferase</fullName>
    </submittedName>
</protein>
<keyword evidence="2" id="KW-0808">Transferase</keyword>
<dbReference type="SUPFAM" id="SSF55729">
    <property type="entry name" value="Acyl-CoA N-acyltransferases (Nat)"/>
    <property type="match status" value="1"/>
</dbReference>
<dbReference type="Proteomes" id="UP000192940">
    <property type="component" value="Chromosome I"/>
</dbReference>
<dbReference type="InterPro" id="IPR016181">
    <property type="entry name" value="Acyl_CoA_acyltransferase"/>
</dbReference>
<dbReference type="RefSeq" id="WP_208918748.1">
    <property type="nucleotide sequence ID" value="NZ_LT840184.1"/>
</dbReference>
<dbReference type="AlphaFoldDB" id="A0A1X7H792"/>
<accession>A0A1X7H792</accession>
<dbReference type="PANTHER" id="PTHR31143:SF2">
    <property type="entry name" value="FR47-LIKE DOMAIN-CONTAINING PROTEIN-RELATED"/>
    <property type="match status" value="1"/>
</dbReference>
<evidence type="ECO:0000313" key="3">
    <source>
        <dbReference type="Proteomes" id="UP000192940"/>
    </source>
</evidence>
<feature type="domain" description="N-acetyltransferase" evidence="1">
    <location>
        <begin position="121"/>
        <end position="248"/>
    </location>
</feature>
<proteinExistence type="predicted"/>
<dbReference type="PANTHER" id="PTHR31143">
    <property type="match status" value="1"/>
</dbReference>
<dbReference type="GO" id="GO:0016747">
    <property type="term" value="F:acyltransferase activity, transferring groups other than amino-acyl groups"/>
    <property type="evidence" value="ECO:0007669"/>
    <property type="project" value="InterPro"/>
</dbReference>
<dbReference type="InterPro" id="IPR000182">
    <property type="entry name" value="GNAT_dom"/>
</dbReference>
<name>A0A1X7H792_9BACL</name>
<dbReference type="Gene3D" id="3.40.630.30">
    <property type="match status" value="1"/>
</dbReference>
<evidence type="ECO:0000259" key="1">
    <source>
        <dbReference type="PROSITE" id="PS51186"/>
    </source>
</evidence>
<reference evidence="2 3" key="1">
    <citation type="submission" date="2017-04" db="EMBL/GenBank/DDBJ databases">
        <authorList>
            <person name="Afonso C.L."/>
            <person name="Miller P.J."/>
            <person name="Scott M.A."/>
            <person name="Spackman E."/>
            <person name="Goraichik I."/>
            <person name="Dimitrov K.M."/>
            <person name="Suarez D.L."/>
            <person name="Swayne D.E."/>
        </authorList>
    </citation>
    <scope>NUCLEOTIDE SEQUENCE [LARGE SCALE GENOMIC DNA]</scope>
    <source>
        <strain evidence="2 3">N3/975</strain>
    </source>
</reference>
<gene>
    <name evidence="2" type="ORF">SAMN05661091_1882</name>
</gene>
<keyword evidence="3" id="KW-1185">Reference proteome</keyword>
<evidence type="ECO:0000313" key="2">
    <source>
        <dbReference type="EMBL" id="SMF80758.1"/>
    </source>
</evidence>
<organism evidence="2 3">
    <name type="scientific">Paenibacillus uliginis N3/975</name>
    <dbReference type="NCBI Taxonomy" id="1313296"/>
    <lineage>
        <taxon>Bacteria</taxon>
        <taxon>Bacillati</taxon>
        <taxon>Bacillota</taxon>
        <taxon>Bacilli</taxon>
        <taxon>Bacillales</taxon>
        <taxon>Paenibacillaceae</taxon>
        <taxon>Paenibacillus</taxon>
    </lineage>
</organism>
<sequence length="248" mass="28002">MDFIIREAKQDDYKGSFMKSIDLNDDQLMQIQASTLYVLDETGRMIRINEPGETDSPALFIGKTHNSMHTYISDRLPEAIAEELNDHIKSSINIVMLCEIIGKYSAVKNVWIGPAYAYLHSIPPSMEDEQVMVINENNAHMLSRHFDHLTLKLTEHLPIVGYVWDGQVVSLCCSARISDRATEASLSTVEDFRGRGLAAKVTAKWIGEVLKQGRIPLYSTSWDNLNSQRVAQKLGLHPYGMDFNITVE</sequence>
<dbReference type="Pfam" id="PF12746">
    <property type="entry name" value="GNAT_acetyltran"/>
    <property type="match status" value="1"/>
</dbReference>
<dbReference type="STRING" id="1313296.SAMN05661091_1882"/>
<dbReference type="InterPro" id="IPR027365">
    <property type="entry name" value="GNAT_acetyltra_YdfB-like"/>
</dbReference>
<dbReference type="PROSITE" id="PS51186">
    <property type="entry name" value="GNAT"/>
    <property type="match status" value="1"/>
</dbReference>
<dbReference type="EMBL" id="LT840184">
    <property type="protein sequence ID" value="SMF80758.1"/>
    <property type="molecule type" value="Genomic_DNA"/>
</dbReference>